<reference evidence="1" key="1">
    <citation type="journal article" date="2015" name="Nature">
        <title>Complex archaea that bridge the gap between prokaryotes and eukaryotes.</title>
        <authorList>
            <person name="Spang A."/>
            <person name="Saw J.H."/>
            <person name="Jorgensen S.L."/>
            <person name="Zaremba-Niedzwiedzka K."/>
            <person name="Martijn J."/>
            <person name="Lind A.E."/>
            <person name="van Eijk R."/>
            <person name="Schleper C."/>
            <person name="Guy L."/>
            <person name="Ettema T.J."/>
        </authorList>
    </citation>
    <scope>NUCLEOTIDE SEQUENCE</scope>
</reference>
<evidence type="ECO:0000313" key="1">
    <source>
        <dbReference type="EMBL" id="KKN23741.1"/>
    </source>
</evidence>
<dbReference type="EMBL" id="LAZR01002943">
    <property type="protein sequence ID" value="KKN23741.1"/>
    <property type="molecule type" value="Genomic_DNA"/>
</dbReference>
<gene>
    <name evidence="1" type="ORF">LCGC14_0901750</name>
</gene>
<feature type="non-terminal residue" evidence="1">
    <location>
        <position position="52"/>
    </location>
</feature>
<organism evidence="1">
    <name type="scientific">marine sediment metagenome</name>
    <dbReference type="NCBI Taxonomy" id="412755"/>
    <lineage>
        <taxon>unclassified sequences</taxon>
        <taxon>metagenomes</taxon>
        <taxon>ecological metagenomes</taxon>
    </lineage>
</organism>
<name>A0A0F9RF90_9ZZZZ</name>
<proteinExistence type="predicted"/>
<comment type="caution">
    <text evidence="1">The sequence shown here is derived from an EMBL/GenBank/DDBJ whole genome shotgun (WGS) entry which is preliminary data.</text>
</comment>
<accession>A0A0F9RF90</accession>
<protein>
    <submittedName>
        <fullName evidence="1">Uncharacterized protein</fullName>
    </submittedName>
</protein>
<sequence>MLVELPNVVAGQLLTPATNQALAGISRVHGPGTFNALAHSVFPIVAVRDDST</sequence>
<dbReference type="AlphaFoldDB" id="A0A0F9RF90"/>